<proteinExistence type="predicted"/>
<feature type="transmembrane region" description="Helical" evidence="1">
    <location>
        <begin position="49"/>
        <end position="68"/>
    </location>
</feature>
<keyword evidence="1" id="KW-1133">Transmembrane helix</keyword>
<dbReference type="Pfam" id="PF13454">
    <property type="entry name" value="NAD_binding_9"/>
    <property type="match status" value="1"/>
</dbReference>
<protein>
    <recommendedName>
        <fullName evidence="2">FAD-dependent urate hydroxylase HpyO/Asp monooxygenase CreE-like FAD/NAD(P)-binding domain-containing protein</fullName>
    </recommendedName>
</protein>
<keyword evidence="1" id="KW-0812">Transmembrane</keyword>
<evidence type="ECO:0000313" key="3">
    <source>
        <dbReference type="EMBL" id="SVB25599.1"/>
    </source>
</evidence>
<reference evidence="3" key="1">
    <citation type="submission" date="2018-05" db="EMBL/GenBank/DDBJ databases">
        <authorList>
            <person name="Lanie J.A."/>
            <person name="Ng W.-L."/>
            <person name="Kazmierczak K.M."/>
            <person name="Andrzejewski T.M."/>
            <person name="Davidsen T.M."/>
            <person name="Wayne K.J."/>
            <person name="Tettelin H."/>
            <person name="Glass J.I."/>
            <person name="Rusch D."/>
            <person name="Podicherti R."/>
            <person name="Tsui H.-C.T."/>
            <person name="Winkler M.E."/>
        </authorList>
    </citation>
    <scope>NUCLEOTIDE SEQUENCE</scope>
</reference>
<sequence>MDSVSEGLDTDGLAALDSRVRLDLSALCYPPKNWVPETTRPNGDAVSDVVIIGGGMGGLSACFALLRAGIRNLRILDRAVEDREGPWVTYARMETLRSPKQLLGPAVGMASLTFRAWYTATHGIAAWERLGEIPRPVWMDYLIWYRHVLALPVENETNVETIHPDGDLIKLTLSGAGVDKGAEILTRRIVLA</sequence>
<name>A0A382CIC8_9ZZZZ</name>
<dbReference type="Gene3D" id="3.50.50.60">
    <property type="entry name" value="FAD/NAD(P)-binding domain"/>
    <property type="match status" value="1"/>
</dbReference>
<feature type="non-terminal residue" evidence="3">
    <location>
        <position position="192"/>
    </location>
</feature>
<evidence type="ECO:0000256" key="1">
    <source>
        <dbReference type="SAM" id="Phobius"/>
    </source>
</evidence>
<evidence type="ECO:0000259" key="2">
    <source>
        <dbReference type="Pfam" id="PF13454"/>
    </source>
</evidence>
<dbReference type="EMBL" id="UINC01034561">
    <property type="protein sequence ID" value="SVB25599.1"/>
    <property type="molecule type" value="Genomic_DNA"/>
</dbReference>
<dbReference type="InterPro" id="IPR038732">
    <property type="entry name" value="HpyO/CreE_NAD-binding"/>
</dbReference>
<dbReference type="InterPro" id="IPR036188">
    <property type="entry name" value="FAD/NAD-bd_sf"/>
</dbReference>
<accession>A0A382CIC8</accession>
<feature type="domain" description="FAD-dependent urate hydroxylase HpyO/Asp monooxygenase CreE-like FAD/NAD(P)-binding" evidence="2">
    <location>
        <begin position="50"/>
        <end position="191"/>
    </location>
</feature>
<gene>
    <name evidence="3" type="ORF">METZ01_LOCUS178453</name>
</gene>
<dbReference type="AlphaFoldDB" id="A0A382CIC8"/>
<organism evidence="3">
    <name type="scientific">marine metagenome</name>
    <dbReference type="NCBI Taxonomy" id="408172"/>
    <lineage>
        <taxon>unclassified sequences</taxon>
        <taxon>metagenomes</taxon>
        <taxon>ecological metagenomes</taxon>
    </lineage>
</organism>
<dbReference type="SUPFAM" id="SSF51905">
    <property type="entry name" value="FAD/NAD(P)-binding domain"/>
    <property type="match status" value="1"/>
</dbReference>
<keyword evidence="1" id="KW-0472">Membrane</keyword>